<protein>
    <submittedName>
        <fullName evidence="2">Uncharacterized protein</fullName>
    </submittedName>
</protein>
<gene>
    <name evidence="2" type="ORF">MAR_034401</name>
</gene>
<evidence type="ECO:0000256" key="1">
    <source>
        <dbReference type="SAM" id="Phobius"/>
    </source>
</evidence>
<organism evidence="2 3">
    <name type="scientific">Mya arenaria</name>
    <name type="common">Soft-shell clam</name>
    <dbReference type="NCBI Taxonomy" id="6604"/>
    <lineage>
        <taxon>Eukaryota</taxon>
        <taxon>Metazoa</taxon>
        <taxon>Spiralia</taxon>
        <taxon>Lophotrochozoa</taxon>
        <taxon>Mollusca</taxon>
        <taxon>Bivalvia</taxon>
        <taxon>Autobranchia</taxon>
        <taxon>Heteroconchia</taxon>
        <taxon>Euheterodonta</taxon>
        <taxon>Imparidentia</taxon>
        <taxon>Neoheterodontei</taxon>
        <taxon>Myida</taxon>
        <taxon>Myoidea</taxon>
        <taxon>Myidae</taxon>
        <taxon>Mya</taxon>
    </lineage>
</organism>
<proteinExistence type="predicted"/>
<accession>A0ABY7GE86</accession>
<evidence type="ECO:0000313" key="3">
    <source>
        <dbReference type="Proteomes" id="UP001164746"/>
    </source>
</evidence>
<evidence type="ECO:0000313" key="2">
    <source>
        <dbReference type="EMBL" id="WAR31859.1"/>
    </source>
</evidence>
<keyword evidence="3" id="KW-1185">Reference proteome</keyword>
<feature type="transmembrane region" description="Helical" evidence="1">
    <location>
        <begin position="85"/>
        <end position="105"/>
    </location>
</feature>
<reference evidence="2" key="1">
    <citation type="submission" date="2022-11" db="EMBL/GenBank/DDBJ databases">
        <title>Centuries of genome instability and evolution in soft-shell clam transmissible cancer (bioRxiv).</title>
        <authorList>
            <person name="Hart S.F.M."/>
            <person name="Yonemitsu M.A."/>
            <person name="Giersch R.M."/>
            <person name="Beal B.F."/>
            <person name="Arriagada G."/>
            <person name="Davis B.W."/>
            <person name="Ostrander E.A."/>
            <person name="Goff S.P."/>
            <person name="Metzger M.J."/>
        </authorList>
    </citation>
    <scope>NUCLEOTIDE SEQUENCE</scope>
    <source>
        <strain evidence="2">MELC-2E11</strain>
        <tissue evidence="2">Siphon/mantle</tissue>
    </source>
</reference>
<dbReference type="Proteomes" id="UP001164746">
    <property type="component" value="Chromosome 17"/>
</dbReference>
<keyword evidence="1" id="KW-0472">Membrane</keyword>
<feature type="transmembrane region" description="Helical" evidence="1">
    <location>
        <begin position="20"/>
        <end position="39"/>
    </location>
</feature>
<keyword evidence="1" id="KW-1133">Transmembrane helix</keyword>
<feature type="transmembrane region" description="Helical" evidence="1">
    <location>
        <begin position="45"/>
        <end position="65"/>
    </location>
</feature>
<keyword evidence="1" id="KW-0812">Transmembrane</keyword>
<dbReference type="EMBL" id="CP111028">
    <property type="protein sequence ID" value="WAR31859.1"/>
    <property type="molecule type" value="Genomic_DNA"/>
</dbReference>
<sequence>MHTQAAGSAQHQRSTKRTKLLVRFAAWSTRILTLFSFVTSGRYCVYVWLFICNMLYLLMFGYSWFFMTLARKAFSNNSDPSNFEAASIIIMIITIFLSILNLYTFCISYKYGCCFMDMVDRNHSQQNVEAAVVMNQQISTSGGQANDSQFTNVPMDAQHTASSGGIRYSQCQSYLAGHDYMAAPHQQCIGVTADSEGPSFQPTMTMTSGQFVSPPPYTLYDPNVIS</sequence>
<name>A0ABY7GE86_MYAAR</name>